<feature type="domain" description="POTRA" evidence="9">
    <location>
        <begin position="53"/>
        <end position="121"/>
    </location>
</feature>
<evidence type="ECO:0000313" key="10">
    <source>
        <dbReference type="EMBL" id="PXW92609.1"/>
    </source>
</evidence>
<dbReference type="OrthoDB" id="1819027at2"/>
<dbReference type="Proteomes" id="UP000247922">
    <property type="component" value="Unassembled WGS sequence"/>
</dbReference>
<reference evidence="10 11" key="1">
    <citation type="submission" date="2018-05" db="EMBL/GenBank/DDBJ databases">
        <title>Genomic Encyclopedia of Type Strains, Phase IV (KMG-IV): sequencing the most valuable type-strain genomes for metagenomic binning, comparative biology and taxonomic classification.</title>
        <authorList>
            <person name="Goeker M."/>
        </authorList>
    </citation>
    <scope>NUCLEOTIDE SEQUENCE [LARGE SCALE GENOMIC DNA]</scope>
    <source>
        <strain evidence="10 11">DSM 22440</strain>
    </source>
</reference>
<keyword evidence="5 8" id="KW-1133">Transmembrane helix</keyword>
<gene>
    <name evidence="8" type="primary">divIB</name>
    <name evidence="10" type="ORF">DES38_102193</name>
</gene>
<dbReference type="AlphaFoldDB" id="A0A2V3WFS7"/>
<dbReference type="InterPro" id="IPR050487">
    <property type="entry name" value="FtsQ_DivIB"/>
</dbReference>
<dbReference type="EMBL" id="QJJR01000002">
    <property type="protein sequence ID" value="PXW92609.1"/>
    <property type="molecule type" value="Genomic_DNA"/>
</dbReference>
<evidence type="ECO:0000256" key="8">
    <source>
        <dbReference type="HAMAP-Rule" id="MF_00912"/>
    </source>
</evidence>
<dbReference type="GO" id="GO:0032153">
    <property type="term" value="C:cell division site"/>
    <property type="evidence" value="ECO:0007669"/>
    <property type="project" value="UniProtKB-UniRule"/>
</dbReference>
<dbReference type="Gene3D" id="3.40.50.10960">
    <property type="match status" value="1"/>
</dbReference>
<evidence type="ECO:0000256" key="3">
    <source>
        <dbReference type="ARBA" id="ARBA00022618"/>
    </source>
</evidence>
<evidence type="ECO:0000313" key="11">
    <source>
        <dbReference type="Proteomes" id="UP000247922"/>
    </source>
</evidence>
<evidence type="ECO:0000256" key="4">
    <source>
        <dbReference type="ARBA" id="ARBA00022692"/>
    </source>
</evidence>
<dbReference type="InterPro" id="IPR026580">
    <property type="entry name" value="DivIB"/>
</dbReference>
<dbReference type="InterPro" id="IPR013685">
    <property type="entry name" value="POTRA_FtsQ_type"/>
</dbReference>
<proteinExistence type="inferred from homology"/>
<keyword evidence="3 8" id="KW-0132">Cell division</keyword>
<sequence>MREKREKNIVSIEDRIPNLKETRRKKAKRRFMFYLTVLLLLILIVVYLETPLSHIRTIQVEGQHYLDEVDILEVSGLTEELSIWSFEKAAIEKEITRIKEIKSVTVTRHFPQDVRIEITENSTVGYLYNNTKIIPILENGTQLDHASLDSYPGDAPLMINFGDDEYLELLISQLKETKPQLVDHISELHYAPTEANPYQIHLYMTNGFELKTSIRDFSNHIKSYPSIVSQLDSNDPGLIEIGAGGAVFNAFDPSEEVVDPDQEIYLEDVETEDEDVVE</sequence>
<dbReference type="PANTHER" id="PTHR37820:SF1">
    <property type="entry name" value="CELL DIVISION PROTEIN FTSQ"/>
    <property type="match status" value="1"/>
</dbReference>
<evidence type="ECO:0000256" key="5">
    <source>
        <dbReference type="ARBA" id="ARBA00022989"/>
    </source>
</evidence>
<keyword evidence="7 8" id="KW-0131">Cell cycle</keyword>
<organism evidence="10 11">
    <name type="scientific">Streptohalobacillus salinus</name>
    <dbReference type="NCBI Taxonomy" id="621096"/>
    <lineage>
        <taxon>Bacteria</taxon>
        <taxon>Bacillati</taxon>
        <taxon>Bacillota</taxon>
        <taxon>Bacilli</taxon>
        <taxon>Bacillales</taxon>
        <taxon>Bacillaceae</taxon>
        <taxon>Streptohalobacillus</taxon>
    </lineage>
</organism>
<comment type="caution">
    <text evidence="10">The sequence shown here is derived from an EMBL/GenBank/DDBJ whole genome shotgun (WGS) entry which is preliminary data.</text>
</comment>
<name>A0A2V3WFS7_9BACI</name>
<dbReference type="Pfam" id="PF08478">
    <property type="entry name" value="POTRA_1"/>
    <property type="match status" value="1"/>
</dbReference>
<keyword evidence="4 8" id="KW-0812">Transmembrane</keyword>
<dbReference type="HAMAP" id="MF_00912">
    <property type="entry name" value="DivIB"/>
    <property type="match status" value="1"/>
</dbReference>
<keyword evidence="11" id="KW-1185">Reference proteome</keyword>
<comment type="subcellular location">
    <subcellularLocation>
        <location evidence="8">Cell membrane</location>
        <topology evidence="8">Single-pass type II membrane protein</topology>
    </subcellularLocation>
    <subcellularLocation>
        <location evidence="1">Membrane</location>
    </subcellularLocation>
    <text evidence="8">Localizes to the division septum.</text>
</comment>
<evidence type="ECO:0000256" key="1">
    <source>
        <dbReference type="ARBA" id="ARBA00004370"/>
    </source>
</evidence>
<dbReference type="PANTHER" id="PTHR37820">
    <property type="entry name" value="CELL DIVISION PROTEIN DIVIB"/>
    <property type="match status" value="1"/>
</dbReference>
<dbReference type="RefSeq" id="WP_110250487.1">
    <property type="nucleotide sequence ID" value="NZ_QJJR01000002.1"/>
</dbReference>
<protein>
    <recommendedName>
        <fullName evidence="8">Cell division protein DivIB</fullName>
    </recommendedName>
</protein>
<dbReference type="GO" id="GO:0005886">
    <property type="term" value="C:plasma membrane"/>
    <property type="evidence" value="ECO:0007669"/>
    <property type="project" value="UniProtKB-SubCell"/>
</dbReference>
<dbReference type="InterPro" id="IPR034746">
    <property type="entry name" value="POTRA"/>
</dbReference>
<keyword evidence="2 8" id="KW-1003">Cell membrane</keyword>
<dbReference type="PROSITE" id="PS51779">
    <property type="entry name" value="POTRA"/>
    <property type="match status" value="1"/>
</dbReference>
<comment type="similarity">
    <text evidence="8">Belongs to the FtsQ/DivIB family. DivIB subfamily.</text>
</comment>
<dbReference type="Pfam" id="PF03799">
    <property type="entry name" value="FtsQ_DivIB_C"/>
    <property type="match status" value="1"/>
</dbReference>
<dbReference type="InterPro" id="IPR005548">
    <property type="entry name" value="Cell_div_FtsQ/DivIB_C"/>
</dbReference>
<comment type="function">
    <text evidence="8">Cell division protein that may be involved in stabilizing or promoting the assembly of the division complex.</text>
</comment>
<evidence type="ECO:0000259" key="9">
    <source>
        <dbReference type="PROSITE" id="PS51779"/>
    </source>
</evidence>
<dbReference type="Gene3D" id="3.10.20.310">
    <property type="entry name" value="membrane protein fhac"/>
    <property type="match status" value="1"/>
</dbReference>
<dbReference type="GO" id="GO:0043093">
    <property type="term" value="P:FtsZ-dependent cytokinesis"/>
    <property type="evidence" value="ECO:0007669"/>
    <property type="project" value="UniProtKB-UniRule"/>
</dbReference>
<evidence type="ECO:0000256" key="2">
    <source>
        <dbReference type="ARBA" id="ARBA00022475"/>
    </source>
</evidence>
<feature type="transmembrane region" description="Helical" evidence="8">
    <location>
        <begin position="31"/>
        <end position="48"/>
    </location>
</feature>
<evidence type="ECO:0000256" key="7">
    <source>
        <dbReference type="ARBA" id="ARBA00023306"/>
    </source>
</evidence>
<accession>A0A2V3WFS7</accession>
<keyword evidence="6 8" id="KW-0472">Membrane</keyword>
<evidence type="ECO:0000256" key="6">
    <source>
        <dbReference type="ARBA" id="ARBA00023136"/>
    </source>
</evidence>